<evidence type="ECO:0000313" key="1">
    <source>
        <dbReference type="EMBL" id="KAJ1194721.1"/>
    </source>
</evidence>
<proteinExistence type="predicted"/>
<organism evidence="1 2">
    <name type="scientific">Pleurodeles waltl</name>
    <name type="common">Iberian ribbed newt</name>
    <dbReference type="NCBI Taxonomy" id="8319"/>
    <lineage>
        <taxon>Eukaryota</taxon>
        <taxon>Metazoa</taxon>
        <taxon>Chordata</taxon>
        <taxon>Craniata</taxon>
        <taxon>Vertebrata</taxon>
        <taxon>Euteleostomi</taxon>
        <taxon>Amphibia</taxon>
        <taxon>Batrachia</taxon>
        <taxon>Caudata</taxon>
        <taxon>Salamandroidea</taxon>
        <taxon>Salamandridae</taxon>
        <taxon>Pleurodelinae</taxon>
        <taxon>Pleurodeles</taxon>
    </lineage>
</organism>
<gene>
    <name evidence="1" type="ORF">NDU88_004007</name>
</gene>
<dbReference type="EMBL" id="JANPWB010000004">
    <property type="protein sequence ID" value="KAJ1194721.1"/>
    <property type="molecule type" value="Genomic_DNA"/>
</dbReference>
<dbReference type="AlphaFoldDB" id="A0AAV7V1Q4"/>
<accession>A0AAV7V1Q4</accession>
<keyword evidence="2" id="KW-1185">Reference proteome</keyword>
<name>A0AAV7V1Q4_PLEWA</name>
<comment type="caution">
    <text evidence="1">The sequence shown here is derived from an EMBL/GenBank/DDBJ whole genome shotgun (WGS) entry which is preliminary data.</text>
</comment>
<protein>
    <submittedName>
        <fullName evidence="1">Uncharacterized protein</fullName>
    </submittedName>
</protein>
<reference evidence="1" key="1">
    <citation type="journal article" date="2022" name="bioRxiv">
        <title>Sequencing and chromosome-scale assembly of the giantPleurodeles waltlgenome.</title>
        <authorList>
            <person name="Brown T."/>
            <person name="Elewa A."/>
            <person name="Iarovenko S."/>
            <person name="Subramanian E."/>
            <person name="Araus A.J."/>
            <person name="Petzold A."/>
            <person name="Susuki M."/>
            <person name="Suzuki K.-i.T."/>
            <person name="Hayashi T."/>
            <person name="Toyoda A."/>
            <person name="Oliveira C."/>
            <person name="Osipova E."/>
            <person name="Leigh N.D."/>
            <person name="Simon A."/>
            <person name="Yun M.H."/>
        </authorList>
    </citation>
    <scope>NUCLEOTIDE SEQUENCE</scope>
    <source>
        <strain evidence="1">20211129_DDA</strain>
        <tissue evidence="1">Liver</tissue>
    </source>
</reference>
<dbReference type="Proteomes" id="UP001066276">
    <property type="component" value="Chromosome 2_2"/>
</dbReference>
<sequence length="70" mass="7642">MNPAPPWFRRIDWKFAGSASGEVAGPASLLPEKWSAQVGKSDLEQQRSKRETARVLVDVVTASNLDESAT</sequence>
<evidence type="ECO:0000313" key="2">
    <source>
        <dbReference type="Proteomes" id="UP001066276"/>
    </source>
</evidence>